<organism evidence="1 2">
    <name type="scientific">Elysia crispata</name>
    <name type="common">lettuce slug</name>
    <dbReference type="NCBI Taxonomy" id="231223"/>
    <lineage>
        <taxon>Eukaryota</taxon>
        <taxon>Metazoa</taxon>
        <taxon>Spiralia</taxon>
        <taxon>Lophotrochozoa</taxon>
        <taxon>Mollusca</taxon>
        <taxon>Gastropoda</taxon>
        <taxon>Heterobranchia</taxon>
        <taxon>Euthyneura</taxon>
        <taxon>Panpulmonata</taxon>
        <taxon>Sacoglossa</taxon>
        <taxon>Placobranchoidea</taxon>
        <taxon>Plakobranchidae</taxon>
        <taxon>Elysia</taxon>
    </lineage>
</organism>
<proteinExistence type="predicted"/>
<accession>A0AAE1AYB1</accession>
<evidence type="ECO:0000313" key="2">
    <source>
        <dbReference type="Proteomes" id="UP001283361"/>
    </source>
</evidence>
<dbReference type="EMBL" id="JAWDGP010000921">
    <property type="protein sequence ID" value="KAK3796132.1"/>
    <property type="molecule type" value="Genomic_DNA"/>
</dbReference>
<sequence>MRGLRFSERSKTLEDCRFLCDDFDRPREQLATLVHNNRYGEFGENPDSFQYRGHVCLPLHTSGVRSLPYQ</sequence>
<gene>
    <name evidence="1" type="ORF">RRG08_004346</name>
</gene>
<evidence type="ECO:0000313" key="1">
    <source>
        <dbReference type="EMBL" id="KAK3796132.1"/>
    </source>
</evidence>
<protein>
    <submittedName>
        <fullName evidence="1">Uncharacterized protein</fullName>
    </submittedName>
</protein>
<keyword evidence="2" id="KW-1185">Reference proteome</keyword>
<comment type="caution">
    <text evidence="1">The sequence shown here is derived from an EMBL/GenBank/DDBJ whole genome shotgun (WGS) entry which is preliminary data.</text>
</comment>
<name>A0AAE1AYB1_9GAST</name>
<dbReference type="Proteomes" id="UP001283361">
    <property type="component" value="Unassembled WGS sequence"/>
</dbReference>
<reference evidence="1" key="1">
    <citation type="journal article" date="2023" name="G3 (Bethesda)">
        <title>A reference genome for the long-term kleptoplast-retaining sea slug Elysia crispata morphotype clarki.</title>
        <authorList>
            <person name="Eastman K.E."/>
            <person name="Pendleton A.L."/>
            <person name="Shaikh M.A."/>
            <person name="Suttiyut T."/>
            <person name="Ogas R."/>
            <person name="Tomko P."/>
            <person name="Gavelis G."/>
            <person name="Widhalm J.R."/>
            <person name="Wisecaver J.H."/>
        </authorList>
    </citation>
    <scope>NUCLEOTIDE SEQUENCE</scope>
    <source>
        <strain evidence="1">ECLA1</strain>
    </source>
</reference>
<dbReference type="AlphaFoldDB" id="A0AAE1AYB1"/>